<feature type="domain" description="Zn(2)-C6 fungal-type" evidence="8">
    <location>
        <begin position="47"/>
        <end position="80"/>
    </location>
</feature>
<keyword evidence="3" id="KW-0805">Transcription regulation</keyword>
<dbReference type="InterPro" id="IPR001138">
    <property type="entry name" value="Zn2Cys6_DnaBD"/>
</dbReference>
<dbReference type="SMART" id="SM00066">
    <property type="entry name" value="GAL4"/>
    <property type="match status" value="1"/>
</dbReference>
<dbReference type="SUPFAM" id="SSF57701">
    <property type="entry name" value="Zn2/Cys6 DNA-binding domain"/>
    <property type="match status" value="1"/>
</dbReference>
<evidence type="ECO:0000259" key="8">
    <source>
        <dbReference type="PROSITE" id="PS50048"/>
    </source>
</evidence>
<evidence type="ECO:0000313" key="9">
    <source>
        <dbReference type="EMBL" id="KZZ87838.1"/>
    </source>
</evidence>
<evidence type="ECO:0000256" key="4">
    <source>
        <dbReference type="ARBA" id="ARBA00023125"/>
    </source>
</evidence>
<keyword evidence="4" id="KW-0238">DNA-binding</keyword>
<dbReference type="InterPro" id="IPR007219">
    <property type="entry name" value="XnlR_reg_dom"/>
</dbReference>
<keyword evidence="5" id="KW-0804">Transcription</keyword>
<evidence type="ECO:0000256" key="3">
    <source>
        <dbReference type="ARBA" id="ARBA00023015"/>
    </source>
</evidence>
<evidence type="ECO:0000256" key="1">
    <source>
        <dbReference type="ARBA" id="ARBA00022723"/>
    </source>
</evidence>
<dbReference type="GO" id="GO:0008270">
    <property type="term" value="F:zinc ion binding"/>
    <property type="evidence" value="ECO:0007669"/>
    <property type="project" value="InterPro"/>
</dbReference>
<gene>
    <name evidence="9" type="ORF">AAP_05322</name>
</gene>
<dbReference type="VEuPathDB" id="FungiDB:AAP_05322"/>
<dbReference type="PANTHER" id="PTHR47171:SF4">
    <property type="entry name" value="ACETAMIDASE REGULATORY PROTEIN"/>
    <property type="match status" value="1"/>
</dbReference>
<name>A0A167VPZ2_9EURO</name>
<dbReference type="GO" id="GO:0003677">
    <property type="term" value="F:DNA binding"/>
    <property type="evidence" value="ECO:0007669"/>
    <property type="project" value="UniProtKB-KW"/>
</dbReference>
<organism evidence="9 10">
    <name type="scientific">Ascosphaera apis ARSEF 7405</name>
    <dbReference type="NCBI Taxonomy" id="392613"/>
    <lineage>
        <taxon>Eukaryota</taxon>
        <taxon>Fungi</taxon>
        <taxon>Dikarya</taxon>
        <taxon>Ascomycota</taxon>
        <taxon>Pezizomycotina</taxon>
        <taxon>Eurotiomycetes</taxon>
        <taxon>Eurotiomycetidae</taxon>
        <taxon>Onygenales</taxon>
        <taxon>Ascosphaeraceae</taxon>
        <taxon>Ascosphaera</taxon>
    </lineage>
</organism>
<dbReference type="CDD" id="cd00067">
    <property type="entry name" value="GAL4"/>
    <property type="match status" value="1"/>
</dbReference>
<dbReference type="OrthoDB" id="4236860at2759"/>
<evidence type="ECO:0000256" key="6">
    <source>
        <dbReference type="ARBA" id="ARBA00023242"/>
    </source>
</evidence>
<keyword evidence="6" id="KW-0539">Nucleus</keyword>
<dbReference type="InterPro" id="IPR036864">
    <property type="entry name" value="Zn2-C6_fun-type_DNA-bd_sf"/>
</dbReference>
<evidence type="ECO:0000313" key="10">
    <source>
        <dbReference type="Proteomes" id="UP000242877"/>
    </source>
</evidence>
<dbReference type="AlphaFoldDB" id="A0A167VPZ2"/>
<keyword evidence="10" id="KW-1185">Reference proteome</keyword>
<dbReference type="Proteomes" id="UP000242877">
    <property type="component" value="Unassembled WGS sequence"/>
</dbReference>
<accession>A0A167VPZ2</accession>
<dbReference type="CDD" id="cd12148">
    <property type="entry name" value="fungal_TF_MHR"/>
    <property type="match status" value="1"/>
</dbReference>
<proteinExistence type="predicted"/>
<feature type="compositionally biased region" description="Basic and acidic residues" evidence="7">
    <location>
        <begin position="636"/>
        <end position="649"/>
    </location>
</feature>
<dbReference type="Gene3D" id="4.10.240.10">
    <property type="entry name" value="Zn(2)-C6 fungal-type DNA-binding domain"/>
    <property type="match status" value="1"/>
</dbReference>
<dbReference type="GO" id="GO:0006351">
    <property type="term" value="P:DNA-templated transcription"/>
    <property type="evidence" value="ECO:0007669"/>
    <property type="project" value="InterPro"/>
</dbReference>
<dbReference type="SMART" id="SM00906">
    <property type="entry name" value="Fungal_trans"/>
    <property type="match status" value="1"/>
</dbReference>
<feature type="region of interest" description="Disordered" evidence="7">
    <location>
        <begin position="666"/>
        <end position="687"/>
    </location>
</feature>
<dbReference type="Pfam" id="PF04082">
    <property type="entry name" value="Fungal_trans"/>
    <property type="match status" value="1"/>
</dbReference>
<evidence type="ECO:0000256" key="5">
    <source>
        <dbReference type="ARBA" id="ARBA00023163"/>
    </source>
</evidence>
<reference evidence="9 10" key="1">
    <citation type="journal article" date="2016" name="Genome Biol. Evol.">
        <title>Divergent and convergent evolution of fungal pathogenicity.</title>
        <authorList>
            <person name="Shang Y."/>
            <person name="Xiao G."/>
            <person name="Zheng P."/>
            <person name="Cen K."/>
            <person name="Zhan S."/>
            <person name="Wang C."/>
        </authorList>
    </citation>
    <scope>NUCLEOTIDE SEQUENCE [LARGE SCALE GENOMIC DNA]</scope>
    <source>
        <strain evidence="9 10">ARSEF 7405</strain>
    </source>
</reference>
<evidence type="ECO:0000256" key="7">
    <source>
        <dbReference type="SAM" id="MobiDB-lite"/>
    </source>
</evidence>
<protein>
    <submittedName>
        <fullName evidence="9">Acetamidase regulatory protein</fullName>
    </submittedName>
</protein>
<feature type="region of interest" description="Disordered" evidence="7">
    <location>
        <begin position="636"/>
        <end position="655"/>
    </location>
</feature>
<dbReference type="PANTHER" id="PTHR47171">
    <property type="entry name" value="FARA-RELATED"/>
    <property type="match status" value="1"/>
</dbReference>
<dbReference type="PROSITE" id="PS50048">
    <property type="entry name" value="ZN2_CY6_FUNGAL_2"/>
    <property type="match status" value="1"/>
</dbReference>
<dbReference type="EMBL" id="AZGZ01000030">
    <property type="protein sequence ID" value="KZZ87838.1"/>
    <property type="molecule type" value="Genomic_DNA"/>
</dbReference>
<evidence type="ECO:0000256" key="2">
    <source>
        <dbReference type="ARBA" id="ARBA00022833"/>
    </source>
</evidence>
<dbReference type="InterPro" id="IPR052073">
    <property type="entry name" value="Amide_Lactam_Regulators"/>
</dbReference>
<dbReference type="GO" id="GO:0000981">
    <property type="term" value="F:DNA-binding transcription factor activity, RNA polymerase II-specific"/>
    <property type="evidence" value="ECO:0007669"/>
    <property type="project" value="InterPro"/>
</dbReference>
<dbReference type="PROSITE" id="PS00463">
    <property type="entry name" value="ZN2_CY6_FUNGAL_1"/>
    <property type="match status" value="1"/>
</dbReference>
<sequence>MAPDVSTTLATSPSSPKTLSATAFEQKDVDVGYDLAQGPTKRKRPAACVHCHQRKVRCDARIVGIPCSNCRSAHKDDCRIHEKKKRTPVRSVLNPVPIRSAPPVPLFSSSTYHPAIAAPPLSAKFLPQKPAVGQGIHHVSKHHHSHSQPIFHRVEDSDEGPLETTARDELGTRLIKIIDQEDHNGPAIQQGIRVIYVGQDMSNMNFLLRQQHLNEVSNEDVHHFPASEVPRQYHRKAFDQIPRDALELPPQALADELVEAYFTHINPGCPIVEEDVFMSQYKHPETGSPSLLLLQSIFLVGAHVCKPRPERDNLKDMFYRRAKTLFEARIERNRDCMVQAALLLTWYSDPLDDDVTANAHHWVGLAARIATGIGMHRNTASTRMVRSEKRMWRRVFWILYGYDVMVSLMHGRPQAINLEDCDVLPLSAADFEGCGPRVQVDFMIHLTTLCTSISSIIRERFGLHVSAERRKLALLQADKALAHWSSMLPPHLCMTSDVENSPDCWAAKLHLVYHNLLILLHRPHPRADDYGPHDAEICIAAAGVIVATMEDLRQKDRLKYLWVSSVNAMFTAMIQVRVELCFSNALLAMNALGRFNSAATSLKVLGEYWIIAETLTRVFMNSKRLQRDLQDLRHDTKNDQFNDAEKDLEFSGSSTVDATAESANNAVSGNGQAARDSEAAPVTGQNPWASQQLPLRLHYQTAIENTTLEDSGVIANGGPQRSAHDIATTCAPSQLNSLPMQDTAAIAPDSAQMHTLMLDQSPTTPHVPHLPTHHDYINPSCSPTDWHQLFNFDGPGNNAPNGTTHIFPADLLPMEHSSQFENEWRDLYLQESGMPEITDYLGQEAGWMLG</sequence>
<dbReference type="Pfam" id="PF00172">
    <property type="entry name" value="Zn_clus"/>
    <property type="match status" value="1"/>
</dbReference>
<comment type="caution">
    <text evidence="9">The sequence shown here is derived from an EMBL/GenBank/DDBJ whole genome shotgun (WGS) entry which is preliminary data.</text>
</comment>
<keyword evidence="2" id="KW-0862">Zinc</keyword>
<keyword evidence="1" id="KW-0479">Metal-binding</keyword>